<comment type="cofactor">
    <cofactor evidence="18">
        <name>FAD</name>
        <dbReference type="ChEBI" id="CHEBI:57692"/>
    </cofactor>
    <text evidence="18">Binds 1 FAD per subunit.</text>
</comment>
<keyword evidence="9 18" id="KW-0274">FAD</keyword>
<evidence type="ECO:0000256" key="1">
    <source>
        <dbReference type="ARBA" id="ARBA00006401"/>
    </source>
</evidence>
<dbReference type="InterPro" id="IPR017927">
    <property type="entry name" value="FAD-bd_FR_type"/>
</dbReference>
<evidence type="ECO:0000256" key="8">
    <source>
        <dbReference type="ARBA" id="ARBA00022723"/>
    </source>
</evidence>
<dbReference type="NCBIfam" id="NF009805">
    <property type="entry name" value="PRK13289.1"/>
    <property type="match status" value="1"/>
</dbReference>
<evidence type="ECO:0000256" key="5">
    <source>
        <dbReference type="ARBA" id="ARBA00022617"/>
    </source>
</evidence>
<dbReference type="EC" id="1.14.12.17" evidence="18"/>
<keyword evidence="12 18" id="KW-0408">Iron</keyword>
<dbReference type="FunFam" id="2.40.30.10:FF:000034">
    <property type="entry name" value="Flavohemoprotein"/>
    <property type="match status" value="1"/>
</dbReference>
<keyword evidence="5 18" id="KW-0349">Heme</keyword>
<dbReference type="PANTHER" id="PTHR43396">
    <property type="entry name" value="FLAVOHEMOPROTEIN"/>
    <property type="match status" value="1"/>
</dbReference>
<dbReference type="SUPFAM" id="SSF63380">
    <property type="entry name" value="Riboflavin synthase domain-like"/>
    <property type="match status" value="1"/>
</dbReference>
<dbReference type="PANTHER" id="PTHR43396:SF3">
    <property type="entry name" value="FLAVOHEMOPROTEIN"/>
    <property type="match status" value="1"/>
</dbReference>
<dbReference type="PROSITE" id="PS01033">
    <property type="entry name" value="GLOBIN"/>
    <property type="match status" value="1"/>
</dbReference>
<evidence type="ECO:0000256" key="10">
    <source>
        <dbReference type="ARBA" id="ARBA00022857"/>
    </source>
</evidence>
<evidence type="ECO:0000256" key="15">
    <source>
        <dbReference type="ARBA" id="ARBA00034078"/>
    </source>
</evidence>
<feature type="domain" description="FAD-binding FR-type" evidence="20">
    <location>
        <begin position="152"/>
        <end position="257"/>
    </location>
</feature>
<feature type="active site" description="Charge relay system" evidence="18">
    <location>
        <position position="137"/>
    </location>
</feature>
<feature type="binding site" evidence="18">
    <location>
        <begin position="390"/>
        <end position="393"/>
    </location>
    <ligand>
        <name>FAD</name>
        <dbReference type="ChEBI" id="CHEBI:57692"/>
    </ligand>
</feature>
<dbReference type="GO" id="GO:0009636">
    <property type="term" value="P:response to toxic substance"/>
    <property type="evidence" value="ECO:0007669"/>
    <property type="project" value="UniProtKB-KW"/>
</dbReference>
<evidence type="ECO:0000256" key="4">
    <source>
        <dbReference type="ARBA" id="ARBA00022575"/>
    </source>
</evidence>
<feature type="site" description="Involved in heme-bound ligand stabilization and O-O bond activation" evidence="18">
    <location>
        <position position="29"/>
    </location>
</feature>
<gene>
    <name evidence="18" type="primary">hmp</name>
    <name evidence="21" type="ORF">BEL05_02450</name>
</gene>
<dbReference type="InterPro" id="IPR039261">
    <property type="entry name" value="FNR_nucleotide-bd"/>
</dbReference>
<evidence type="ECO:0000259" key="20">
    <source>
        <dbReference type="PROSITE" id="PS51384"/>
    </source>
</evidence>
<keyword evidence="11 18" id="KW-0560">Oxidoreductase</keyword>
<dbReference type="SUPFAM" id="SSF52343">
    <property type="entry name" value="Ferredoxin reductase-like, C-terminal NADP-linked domain"/>
    <property type="match status" value="1"/>
</dbReference>
<dbReference type="GO" id="GO:0008941">
    <property type="term" value="F:nitric oxide dioxygenase NAD(P)H activity"/>
    <property type="evidence" value="ECO:0007669"/>
    <property type="project" value="UniProtKB-UniRule"/>
</dbReference>
<dbReference type="PRINTS" id="PR00410">
    <property type="entry name" value="PHEHYDRXLASE"/>
</dbReference>
<name>A0A1E5IYB4_SHECO</name>
<feature type="binding site" evidence="18">
    <location>
        <begin position="206"/>
        <end position="209"/>
    </location>
    <ligand>
        <name>FAD</name>
        <dbReference type="ChEBI" id="CHEBI:57692"/>
    </ligand>
</feature>
<keyword evidence="6 18" id="KW-0561">Oxygen transport</keyword>
<dbReference type="GO" id="GO:0046210">
    <property type="term" value="P:nitric oxide catabolic process"/>
    <property type="evidence" value="ECO:0007669"/>
    <property type="project" value="TreeGrafter"/>
</dbReference>
<dbReference type="SUPFAM" id="SSF46458">
    <property type="entry name" value="Globin-like"/>
    <property type="match status" value="1"/>
</dbReference>
<dbReference type="InterPro" id="IPR023950">
    <property type="entry name" value="Hmp"/>
</dbReference>
<proteinExistence type="inferred from homology"/>
<comment type="caution">
    <text evidence="21">The sequence shown here is derived from an EMBL/GenBank/DDBJ whole genome shotgun (WGS) entry which is preliminary data.</text>
</comment>
<protein>
    <recommendedName>
        <fullName evidence="18">Flavohemoprotein</fullName>
    </recommendedName>
    <alternativeName>
        <fullName evidence="18">Flavohemoglobin</fullName>
    </alternativeName>
    <alternativeName>
        <fullName evidence="18">Hemoglobin-like protein</fullName>
    </alternativeName>
    <alternativeName>
        <fullName evidence="18">Nitric oxide dioxygenase</fullName>
        <shortName evidence="18">NO oxygenase</shortName>
        <shortName evidence="18">NOD</shortName>
        <ecNumber evidence="18">1.14.12.17</ecNumber>
    </alternativeName>
</protein>
<evidence type="ECO:0000256" key="7">
    <source>
        <dbReference type="ARBA" id="ARBA00022630"/>
    </source>
</evidence>
<feature type="site" description="Influences the redox potential of the prosthetic heme and FAD groups" evidence="18">
    <location>
        <position position="84"/>
    </location>
</feature>
<dbReference type="OrthoDB" id="9801223at2"/>
<comment type="catalytic activity">
    <reaction evidence="16 18">
        <text>2 nitric oxide + NADH + 2 O2 = 2 nitrate + NAD(+) + H(+)</text>
        <dbReference type="Rhea" id="RHEA:19469"/>
        <dbReference type="ChEBI" id="CHEBI:15378"/>
        <dbReference type="ChEBI" id="CHEBI:15379"/>
        <dbReference type="ChEBI" id="CHEBI:16480"/>
        <dbReference type="ChEBI" id="CHEBI:17632"/>
        <dbReference type="ChEBI" id="CHEBI:57540"/>
        <dbReference type="ChEBI" id="CHEBI:57945"/>
        <dbReference type="EC" id="1.14.12.17"/>
    </reaction>
</comment>
<reference evidence="21 22" key="1">
    <citation type="submission" date="2016-07" db="EMBL/GenBank/DDBJ databases">
        <title>Whole-genome of two Shewanella species isolated from a digestive organ of sea cucumber Apostichopus japonicus Selenka 1867.</title>
        <authorList>
            <person name="Hong H.-H."/>
            <person name="Choi H."/>
            <person name="Cheon S."/>
            <person name="Oh J.-S."/>
            <person name="Lee H.-G."/>
            <person name="Park C."/>
        </authorList>
    </citation>
    <scope>NUCLEOTIDE SEQUENCE [LARGE SCALE GENOMIC DNA]</scope>
    <source>
        <strain evidence="21 22">CSB03KR</strain>
    </source>
</reference>
<feature type="active site" description="Charge relay system" evidence="18">
    <location>
        <position position="95"/>
    </location>
</feature>
<evidence type="ECO:0000313" key="22">
    <source>
        <dbReference type="Proteomes" id="UP000095230"/>
    </source>
</evidence>
<organism evidence="21 22">
    <name type="scientific">Shewanella colwelliana</name>
    <name type="common">Alteromonas colwelliana</name>
    <dbReference type="NCBI Taxonomy" id="23"/>
    <lineage>
        <taxon>Bacteria</taxon>
        <taxon>Pseudomonadati</taxon>
        <taxon>Pseudomonadota</taxon>
        <taxon>Gammaproteobacteria</taxon>
        <taxon>Alteromonadales</taxon>
        <taxon>Shewanellaceae</taxon>
        <taxon>Shewanella</taxon>
    </lineage>
</organism>
<dbReference type="GO" id="GO:0071500">
    <property type="term" value="P:cellular response to nitrosative stress"/>
    <property type="evidence" value="ECO:0007669"/>
    <property type="project" value="TreeGrafter"/>
</dbReference>
<dbReference type="Gene3D" id="3.40.50.80">
    <property type="entry name" value="Nucleotide-binding domain of ferredoxin-NADP reductase (FNR) module"/>
    <property type="match status" value="1"/>
</dbReference>
<dbReference type="GO" id="GO:0019825">
    <property type="term" value="F:oxygen binding"/>
    <property type="evidence" value="ECO:0007669"/>
    <property type="project" value="InterPro"/>
</dbReference>
<dbReference type="FunFam" id="3.40.50.80:FF:000010">
    <property type="entry name" value="Flavohemoprotein"/>
    <property type="match status" value="1"/>
</dbReference>
<accession>A0A1E5IYB4</accession>
<dbReference type="CDD" id="cd06184">
    <property type="entry name" value="flavohem_like_fad_nad_binding"/>
    <property type="match status" value="1"/>
</dbReference>
<dbReference type="Proteomes" id="UP000095230">
    <property type="component" value="Unassembled WGS sequence"/>
</dbReference>
<evidence type="ECO:0000256" key="16">
    <source>
        <dbReference type="ARBA" id="ARBA00048649"/>
    </source>
</evidence>
<keyword evidence="13 18" id="KW-0520">NAD</keyword>
<evidence type="ECO:0000256" key="12">
    <source>
        <dbReference type="ARBA" id="ARBA00023004"/>
    </source>
</evidence>
<keyword evidence="3 18" id="KW-0813">Transport</keyword>
<evidence type="ECO:0000256" key="3">
    <source>
        <dbReference type="ARBA" id="ARBA00022448"/>
    </source>
</evidence>
<dbReference type="GO" id="GO:0005344">
    <property type="term" value="F:oxygen carrier activity"/>
    <property type="evidence" value="ECO:0007669"/>
    <property type="project" value="UniProtKB-UniRule"/>
</dbReference>
<feature type="binding site" evidence="18">
    <location>
        <position position="190"/>
    </location>
    <ligand>
        <name>FAD</name>
        <dbReference type="ChEBI" id="CHEBI:57692"/>
    </ligand>
</feature>
<dbReference type="RefSeq" id="WP_069670349.1">
    <property type="nucleotide sequence ID" value="NZ_JAWWDQ010000011.1"/>
</dbReference>
<keyword evidence="21" id="KW-0223">Dioxygenase</keyword>
<feature type="binding site" evidence="18">
    <location>
        <begin position="270"/>
        <end position="275"/>
    </location>
    <ligand>
        <name>NADP(+)</name>
        <dbReference type="ChEBI" id="CHEBI:58349"/>
    </ligand>
</feature>
<dbReference type="InterPro" id="IPR009050">
    <property type="entry name" value="Globin-like_sf"/>
</dbReference>
<dbReference type="STRING" id="23.BEL05_02450"/>
<comment type="domain">
    <text evidence="18">Consists of two distinct domains; an N-terminal heme-containing oxygen-binding domain and a C-terminal reductase domain with binding sites for FAD and NAD(P)H.</text>
</comment>
<feature type="site" description="Influences the redox potential of the prosthetic heme and FAD groups" evidence="18">
    <location>
        <position position="389"/>
    </location>
</feature>
<dbReference type="GO" id="GO:0020037">
    <property type="term" value="F:heme binding"/>
    <property type="evidence" value="ECO:0007669"/>
    <property type="project" value="InterPro"/>
</dbReference>
<evidence type="ECO:0000256" key="13">
    <source>
        <dbReference type="ARBA" id="ARBA00023027"/>
    </source>
</evidence>
<dbReference type="PROSITE" id="PS51384">
    <property type="entry name" value="FAD_FR"/>
    <property type="match status" value="1"/>
</dbReference>
<dbReference type="GO" id="GO:0046872">
    <property type="term" value="F:metal ion binding"/>
    <property type="evidence" value="ECO:0007669"/>
    <property type="project" value="UniProtKB-KW"/>
</dbReference>
<sequence length="397" mass="44249">MLDQHTIHVVKSTIPLLESAGPALTTHFYQRMFEHNPELKDTFNLAHQHTGGQPVALFNAVAAYAKNIENLSALTDAVERIAHKHTGFLITPEQYQIVGGHLLATLKELGGEAVTDEVLEAWGKAYGFLADIFIGREAQLYQNSAEQTGGWQGTRQFTISAKVIESAVITSFELTPVDGEPVVGFLPGQYLSVHLNHPRLENQEIRQYSLSDSPNGRTYRISVKREVGGQVSSLLHDSYEVGDELAVIPPAGDFFLDTQEVNPVVLISAGVGLTPMMSMLNYRLADDSHANITWLHACDNGELHGFKSYINSQIHHHDKLTRFVWYRQPNSQDLPAEDYQFEGTMDLSKVADKIQPNARYYFCGPVAFMASIKQQLLDLGIDSSRMHYEVFGPHESL</sequence>
<dbReference type="Pfam" id="PF00970">
    <property type="entry name" value="FAD_binding_6"/>
    <property type="match status" value="1"/>
</dbReference>
<dbReference type="InterPro" id="IPR017938">
    <property type="entry name" value="Riboflavin_synthase-like_b-brl"/>
</dbReference>
<dbReference type="Pfam" id="PF00175">
    <property type="entry name" value="NAD_binding_1"/>
    <property type="match status" value="1"/>
</dbReference>
<keyword evidence="7 18" id="KW-0285">Flavoprotein</keyword>
<comment type="similarity">
    <text evidence="1 18">In the C-terminal section; belongs to the flavoprotein pyridine nucleotide cytochrome reductase family.</text>
</comment>
<keyword evidence="10 18" id="KW-0521">NADP</keyword>
<dbReference type="InterPro" id="IPR008333">
    <property type="entry name" value="Cbr1-like_FAD-bd_dom"/>
</dbReference>
<dbReference type="InterPro" id="IPR001433">
    <property type="entry name" value="OxRdtase_FAD/NAD-bd"/>
</dbReference>
<evidence type="ECO:0000256" key="14">
    <source>
        <dbReference type="ARBA" id="ARBA00025094"/>
    </source>
</evidence>
<evidence type="ECO:0000313" key="21">
    <source>
        <dbReference type="EMBL" id="OEG75138.1"/>
    </source>
</evidence>
<comment type="similarity">
    <text evidence="2 18">Belongs to the globin family. Two-domain flavohemoproteins subfamily.</text>
</comment>
<evidence type="ECO:0000256" key="6">
    <source>
        <dbReference type="ARBA" id="ARBA00022621"/>
    </source>
</evidence>
<feature type="domain" description="Globin" evidence="19">
    <location>
        <begin position="1"/>
        <end position="138"/>
    </location>
</feature>
<dbReference type="Gene3D" id="1.10.490.10">
    <property type="entry name" value="Globins"/>
    <property type="match status" value="1"/>
</dbReference>
<dbReference type="Gene3D" id="2.40.30.10">
    <property type="entry name" value="Translation factors"/>
    <property type="match status" value="1"/>
</dbReference>
<dbReference type="CDD" id="cd14776">
    <property type="entry name" value="HmpEc-globin-like"/>
    <property type="match status" value="1"/>
</dbReference>
<feature type="binding site" description="proximal binding residue" evidence="18">
    <location>
        <position position="85"/>
    </location>
    <ligand>
        <name>heme b</name>
        <dbReference type="ChEBI" id="CHEBI:60344"/>
    </ligand>
    <ligandPart>
        <name>Fe</name>
        <dbReference type="ChEBI" id="CHEBI:18248"/>
    </ligandPart>
</feature>
<feature type="region of interest" description="Reductase" evidence="18">
    <location>
        <begin position="149"/>
        <end position="397"/>
    </location>
</feature>
<comment type="cofactor">
    <cofactor evidence="18">
        <name>heme b</name>
        <dbReference type="ChEBI" id="CHEBI:60344"/>
    </cofactor>
    <text evidence="18">Binds 1 heme b (iron(II)-protoporphyrin IX) group per subunit.</text>
</comment>
<comment type="cofactor">
    <cofactor evidence="15">
        <name>[2Fe-2S] cluster</name>
        <dbReference type="ChEBI" id="CHEBI:190135"/>
    </cofactor>
</comment>
<keyword evidence="8 18" id="KW-0479">Metal-binding</keyword>
<evidence type="ECO:0000256" key="17">
    <source>
        <dbReference type="ARBA" id="ARBA00049433"/>
    </source>
</evidence>
<dbReference type="InterPro" id="IPR012292">
    <property type="entry name" value="Globin/Proto"/>
</dbReference>
<evidence type="ECO:0000256" key="9">
    <source>
        <dbReference type="ARBA" id="ARBA00022827"/>
    </source>
</evidence>
<evidence type="ECO:0000259" key="19">
    <source>
        <dbReference type="PROSITE" id="PS01033"/>
    </source>
</evidence>
<dbReference type="FunFam" id="1.10.490.10:FF:000003">
    <property type="entry name" value="Flavohemoprotein"/>
    <property type="match status" value="1"/>
</dbReference>
<comment type="catalytic activity">
    <reaction evidence="17 18">
        <text>2 nitric oxide + NADPH + 2 O2 = 2 nitrate + NADP(+) + H(+)</text>
        <dbReference type="Rhea" id="RHEA:19465"/>
        <dbReference type="ChEBI" id="CHEBI:15378"/>
        <dbReference type="ChEBI" id="CHEBI:15379"/>
        <dbReference type="ChEBI" id="CHEBI:16480"/>
        <dbReference type="ChEBI" id="CHEBI:17632"/>
        <dbReference type="ChEBI" id="CHEBI:57783"/>
        <dbReference type="ChEBI" id="CHEBI:58349"/>
        <dbReference type="EC" id="1.14.12.17"/>
    </reaction>
</comment>
<dbReference type="Pfam" id="PF00042">
    <property type="entry name" value="Globin"/>
    <property type="match status" value="1"/>
</dbReference>
<evidence type="ECO:0000256" key="11">
    <source>
        <dbReference type="ARBA" id="ARBA00023002"/>
    </source>
</evidence>
<dbReference type="InterPro" id="IPR000971">
    <property type="entry name" value="Globin"/>
</dbReference>
<keyword evidence="4 18" id="KW-0216">Detoxification</keyword>
<comment type="function">
    <text evidence="14 18">Is involved in NO detoxification in an aerobic process, termed nitric oxide dioxygenase (NOD) reaction that utilizes O(2) and NAD(P)H to convert NO to nitrate, which protects the bacterium from various noxious nitrogen compounds. Therefore, plays a central role in the inducible response to nitrosative stress.</text>
</comment>
<evidence type="ECO:0000256" key="18">
    <source>
        <dbReference type="HAMAP-Rule" id="MF_01252"/>
    </source>
</evidence>
<dbReference type="AlphaFoldDB" id="A0A1E5IYB4"/>
<evidence type="ECO:0000256" key="2">
    <source>
        <dbReference type="ARBA" id="ARBA00008414"/>
    </source>
</evidence>
<dbReference type="EMBL" id="MCBT01000011">
    <property type="protein sequence ID" value="OEG75138.1"/>
    <property type="molecule type" value="Genomic_DNA"/>
</dbReference>
<dbReference type="HAMAP" id="MF_01252">
    <property type="entry name" value="Hmp"/>
    <property type="match status" value="1"/>
</dbReference>
<dbReference type="GO" id="GO:0071949">
    <property type="term" value="F:FAD binding"/>
    <property type="evidence" value="ECO:0007669"/>
    <property type="project" value="InterPro"/>
</dbReference>